<accession>A0ABT9N1I0</accession>
<keyword evidence="1" id="KW-0805">Transcription regulation</keyword>
<gene>
    <name evidence="5" type="ORF">J2S43_005808</name>
</gene>
<proteinExistence type="predicted"/>
<dbReference type="SMART" id="SM00345">
    <property type="entry name" value="HTH_GNTR"/>
    <property type="match status" value="1"/>
</dbReference>
<organism evidence="5 6">
    <name type="scientific">Catenuloplanes nepalensis</name>
    <dbReference type="NCBI Taxonomy" id="587533"/>
    <lineage>
        <taxon>Bacteria</taxon>
        <taxon>Bacillati</taxon>
        <taxon>Actinomycetota</taxon>
        <taxon>Actinomycetes</taxon>
        <taxon>Micromonosporales</taxon>
        <taxon>Micromonosporaceae</taxon>
        <taxon>Catenuloplanes</taxon>
    </lineage>
</organism>
<dbReference type="Proteomes" id="UP001240984">
    <property type="component" value="Unassembled WGS sequence"/>
</dbReference>
<dbReference type="EMBL" id="JAUSRA010000001">
    <property type="protein sequence ID" value="MDP9797296.1"/>
    <property type="molecule type" value="Genomic_DNA"/>
</dbReference>
<dbReference type="RefSeq" id="WP_306834519.1">
    <property type="nucleotide sequence ID" value="NZ_JAUSRA010000001.1"/>
</dbReference>
<dbReference type="InterPro" id="IPR000524">
    <property type="entry name" value="Tscrpt_reg_HTH_GntR"/>
</dbReference>
<sequence>MIYLALRARRLDEFMGTSKKDRVYATIKAQILSGDLPAGHKMPPIRLLLEEYSVSYGTLNLVINMLKLEKLIVGYQGDAMYVRHKPGEPPED</sequence>
<dbReference type="GO" id="GO:0003677">
    <property type="term" value="F:DNA binding"/>
    <property type="evidence" value="ECO:0007669"/>
    <property type="project" value="UniProtKB-KW"/>
</dbReference>
<feature type="domain" description="HTH gntR-type" evidence="4">
    <location>
        <begin position="17"/>
        <end position="85"/>
    </location>
</feature>
<comment type="caution">
    <text evidence="5">The sequence shown here is derived from an EMBL/GenBank/DDBJ whole genome shotgun (WGS) entry which is preliminary data.</text>
</comment>
<dbReference type="Pfam" id="PF00392">
    <property type="entry name" value="GntR"/>
    <property type="match status" value="1"/>
</dbReference>
<dbReference type="InterPro" id="IPR036390">
    <property type="entry name" value="WH_DNA-bd_sf"/>
</dbReference>
<reference evidence="5 6" key="1">
    <citation type="submission" date="2023-07" db="EMBL/GenBank/DDBJ databases">
        <title>Sequencing the genomes of 1000 actinobacteria strains.</title>
        <authorList>
            <person name="Klenk H.-P."/>
        </authorList>
    </citation>
    <scope>NUCLEOTIDE SEQUENCE [LARGE SCALE GENOMIC DNA]</scope>
    <source>
        <strain evidence="5 6">DSM 44710</strain>
    </source>
</reference>
<name>A0ABT9N1I0_9ACTN</name>
<dbReference type="SUPFAM" id="SSF46785">
    <property type="entry name" value="Winged helix' DNA-binding domain"/>
    <property type="match status" value="1"/>
</dbReference>
<evidence type="ECO:0000256" key="3">
    <source>
        <dbReference type="ARBA" id="ARBA00023163"/>
    </source>
</evidence>
<dbReference type="PROSITE" id="PS50949">
    <property type="entry name" value="HTH_GNTR"/>
    <property type="match status" value="1"/>
</dbReference>
<evidence type="ECO:0000259" key="4">
    <source>
        <dbReference type="PROSITE" id="PS50949"/>
    </source>
</evidence>
<evidence type="ECO:0000256" key="2">
    <source>
        <dbReference type="ARBA" id="ARBA00023125"/>
    </source>
</evidence>
<keyword evidence="2 5" id="KW-0238">DNA-binding</keyword>
<dbReference type="Gene3D" id="1.10.10.10">
    <property type="entry name" value="Winged helix-like DNA-binding domain superfamily/Winged helix DNA-binding domain"/>
    <property type="match status" value="1"/>
</dbReference>
<evidence type="ECO:0000256" key="1">
    <source>
        <dbReference type="ARBA" id="ARBA00023015"/>
    </source>
</evidence>
<protein>
    <submittedName>
        <fullName evidence="5">DNA-binding GntR family transcriptional regulator</fullName>
    </submittedName>
</protein>
<dbReference type="InterPro" id="IPR036388">
    <property type="entry name" value="WH-like_DNA-bd_sf"/>
</dbReference>
<evidence type="ECO:0000313" key="5">
    <source>
        <dbReference type="EMBL" id="MDP9797296.1"/>
    </source>
</evidence>
<keyword evidence="3" id="KW-0804">Transcription</keyword>
<evidence type="ECO:0000313" key="6">
    <source>
        <dbReference type="Proteomes" id="UP001240984"/>
    </source>
</evidence>
<keyword evidence="6" id="KW-1185">Reference proteome</keyword>